<reference evidence="3 4" key="1">
    <citation type="submission" date="2017-07" db="EMBL/GenBank/DDBJ databases">
        <title>Draft Genome Sequences of Select Purple Nonsulfur Bacteria.</title>
        <authorList>
            <person name="Lasarre B."/>
            <person name="Mckinlay J.B."/>
        </authorList>
    </citation>
    <scope>NUCLEOTIDE SEQUENCE [LARGE SCALE GENOMIC DNA]</scope>
    <source>
        <strain evidence="3 4">DSM 11907</strain>
    </source>
</reference>
<dbReference type="Pfam" id="PF03401">
    <property type="entry name" value="TctC"/>
    <property type="match status" value="1"/>
</dbReference>
<dbReference type="InterPro" id="IPR005064">
    <property type="entry name" value="BUG"/>
</dbReference>
<protein>
    <recommendedName>
        <fullName evidence="5">LacI family transcriptional regulator</fullName>
    </recommendedName>
</protein>
<dbReference type="InterPro" id="IPR042100">
    <property type="entry name" value="Bug_dom1"/>
</dbReference>
<keyword evidence="2" id="KW-0732">Signal</keyword>
<dbReference type="OrthoDB" id="7256025at2"/>
<name>A0A327K790_9BRAD</name>
<dbReference type="Proteomes" id="UP000248863">
    <property type="component" value="Unassembled WGS sequence"/>
</dbReference>
<dbReference type="AlphaFoldDB" id="A0A327K790"/>
<gene>
    <name evidence="3" type="ORF">CH338_22860</name>
</gene>
<feature type="signal peptide" evidence="2">
    <location>
        <begin position="1"/>
        <end position="27"/>
    </location>
</feature>
<sequence>MLDLTRRLATAATVLAATLALAPGAHAQAPAYPAQPVRFLIAFAPAGPADIIGRIVGLKLQQLWGQSVVIENRGGAGGNIAAVQVARGQPDGYTVLVSTSAFAVNPSLYKNPGYAGETDFKVAGLAATTPNLIVAAPDLGAKTLKDVIALSKTKSLAFGSAGTGTTPHLSGERIFRFLAKVDIPHAPFTGAGPALNAVMGGHVALASVAMPAATELVKSDKVVPLAVTSAKRVEALPNVPTVAEAGLDEVDDATWVALFVPAKTPQAVIDKLNADLNTVLKDQDVKEQFARIGFSALGGSQADAERFVKAEITKWGDVVNRIGLKID</sequence>
<dbReference type="PANTHER" id="PTHR42928:SF5">
    <property type="entry name" value="BLR1237 PROTEIN"/>
    <property type="match status" value="1"/>
</dbReference>
<feature type="chain" id="PRO_5016241245" description="LacI family transcriptional regulator" evidence="2">
    <location>
        <begin position="28"/>
        <end position="327"/>
    </location>
</feature>
<dbReference type="PANTHER" id="PTHR42928">
    <property type="entry name" value="TRICARBOXYLATE-BINDING PROTEIN"/>
    <property type="match status" value="1"/>
</dbReference>
<dbReference type="SUPFAM" id="SSF53850">
    <property type="entry name" value="Periplasmic binding protein-like II"/>
    <property type="match status" value="1"/>
</dbReference>
<keyword evidence="4" id="KW-1185">Reference proteome</keyword>
<accession>A0A327K790</accession>
<dbReference type="RefSeq" id="WP_111359390.1">
    <property type="nucleotide sequence ID" value="NZ_NHSK01000195.1"/>
</dbReference>
<evidence type="ECO:0000256" key="2">
    <source>
        <dbReference type="SAM" id="SignalP"/>
    </source>
</evidence>
<evidence type="ECO:0008006" key="5">
    <source>
        <dbReference type="Google" id="ProtNLM"/>
    </source>
</evidence>
<dbReference type="EMBL" id="NPEU01000372">
    <property type="protein sequence ID" value="RAI33262.1"/>
    <property type="molecule type" value="Genomic_DNA"/>
</dbReference>
<evidence type="ECO:0000256" key="1">
    <source>
        <dbReference type="ARBA" id="ARBA00006987"/>
    </source>
</evidence>
<dbReference type="Gene3D" id="3.40.190.10">
    <property type="entry name" value="Periplasmic binding protein-like II"/>
    <property type="match status" value="1"/>
</dbReference>
<comment type="caution">
    <text evidence="3">The sequence shown here is derived from an EMBL/GenBank/DDBJ whole genome shotgun (WGS) entry which is preliminary data.</text>
</comment>
<organism evidence="3 4">
    <name type="scientific">Rhodoplanes elegans</name>
    <dbReference type="NCBI Taxonomy" id="29408"/>
    <lineage>
        <taxon>Bacteria</taxon>
        <taxon>Pseudomonadati</taxon>
        <taxon>Pseudomonadota</taxon>
        <taxon>Alphaproteobacteria</taxon>
        <taxon>Hyphomicrobiales</taxon>
        <taxon>Nitrobacteraceae</taxon>
        <taxon>Rhodoplanes</taxon>
    </lineage>
</organism>
<dbReference type="PIRSF" id="PIRSF017082">
    <property type="entry name" value="YflP"/>
    <property type="match status" value="1"/>
</dbReference>
<proteinExistence type="inferred from homology"/>
<evidence type="ECO:0000313" key="4">
    <source>
        <dbReference type="Proteomes" id="UP000248863"/>
    </source>
</evidence>
<comment type="similarity">
    <text evidence="1">Belongs to the UPF0065 (bug) family.</text>
</comment>
<evidence type="ECO:0000313" key="3">
    <source>
        <dbReference type="EMBL" id="RAI33262.1"/>
    </source>
</evidence>
<dbReference type="Gene3D" id="3.40.190.150">
    <property type="entry name" value="Bordetella uptake gene, domain 1"/>
    <property type="match status" value="1"/>
</dbReference>